<evidence type="ECO:0000313" key="2">
    <source>
        <dbReference type="Proteomes" id="UP000467700"/>
    </source>
</evidence>
<protein>
    <submittedName>
        <fullName evidence="1">Uncharacterized protein</fullName>
    </submittedName>
</protein>
<proteinExistence type="predicted"/>
<dbReference type="EMBL" id="CACVBS010000046">
    <property type="protein sequence ID" value="CAA7265095.1"/>
    <property type="molecule type" value="Genomic_DNA"/>
</dbReference>
<organism evidence="1 2">
    <name type="scientific">Cyclocybe aegerita</name>
    <name type="common">Black poplar mushroom</name>
    <name type="synonym">Agrocybe aegerita</name>
    <dbReference type="NCBI Taxonomy" id="1973307"/>
    <lineage>
        <taxon>Eukaryota</taxon>
        <taxon>Fungi</taxon>
        <taxon>Dikarya</taxon>
        <taxon>Basidiomycota</taxon>
        <taxon>Agaricomycotina</taxon>
        <taxon>Agaricomycetes</taxon>
        <taxon>Agaricomycetidae</taxon>
        <taxon>Agaricales</taxon>
        <taxon>Agaricineae</taxon>
        <taxon>Bolbitiaceae</taxon>
        <taxon>Cyclocybe</taxon>
    </lineage>
</organism>
<evidence type="ECO:0000313" key="1">
    <source>
        <dbReference type="EMBL" id="CAA7265095.1"/>
    </source>
</evidence>
<reference evidence="1 2" key="1">
    <citation type="submission" date="2020-01" db="EMBL/GenBank/DDBJ databases">
        <authorList>
            <person name="Gupta K D."/>
        </authorList>
    </citation>
    <scope>NUCLEOTIDE SEQUENCE [LARGE SCALE GENOMIC DNA]</scope>
</reference>
<dbReference type="AlphaFoldDB" id="A0A8S0W0C3"/>
<comment type="caution">
    <text evidence="1">The sequence shown here is derived from an EMBL/GenBank/DDBJ whole genome shotgun (WGS) entry which is preliminary data.</text>
</comment>
<accession>A0A8S0W0C3</accession>
<gene>
    <name evidence="1" type="ORF">AAE3_LOCUS7013</name>
</gene>
<dbReference type="Proteomes" id="UP000467700">
    <property type="component" value="Unassembled WGS sequence"/>
</dbReference>
<sequence length="347" mass="38871">MRPLLSSFACLWNDPPNVRIAVDLYRSHIVTPLEASVVEDDDALFLGQRKPHHIILYRNQYRSQIFSKAYFFRIRFERSLSPSFKRMQCIGAELKEEDLVSSDLSSRFNEYDESLTASALILRGPPLNTRTQLELRRSHIVVPLQASVVGGRKRSSILTTSSFFRDTHLEVDTNIGILGASFVPESDGRSRWQIGSLPRPQNCDPRGRANHAVCCSEGHRWSSPTCTALYTERLGGEGLVPVKTASSKASPTLLLREPPAVVYQSSFTPDACPPSPSPSSGGYVRSWNYFRFLILLSTWKKVRTASGCLTPPEQPPSLSCNTIEELPQGTTRRCYNGFSNSSYEYLT</sequence>
<keyword evidence="2" id="KW-1185">Reference proteome</keyword>
<name>A0A8S0W0C3_CYCAE</name>